<accession>A0AAV9N618</accession>
<dbReference type="CDD" id="cd05233">
    <property type="entry name" value="SDR_c"/>
    <property type="match status" value="1"/>
</dbReference>
<dbReference type="Proteomes" id="UP001358417">
    <property type="component" value="Unassembled WGS sequence"/>
</dbReference>
<comment type="caution">
    <text evidence="3">The sequence shown here is derived from an EMBL/GenBank/DDBJ whole genome shotgun (WGS) entry which is preliminary data.</text>
</comment>
<comment type="similarity">
    <text evidence="1">Belongs to the short-chain dehydrogenases/reductases (SDR) family.</text>
</comment>
<dbReference type="EMBL" id="JAVRRD010000020">
    <property type="protein sequence ID" value="KAK5049019.1"/>
    <property type="molecule type" value="Genomic_DNA"/>
</dbReference>
<dbReference type="RefSeq" id="XP_064704224.1">
    <property type="nucleotide sequence ID" value="XM_064849010.1"/>
</dbReference>
<reference evidence="3 4" key="1">
    <citation type="submission" date="2023-08" db="EMBL/GenBank/DDBJ databases">
        <title>Black Yeasts Isolated from many extreme environments.</title>
        <authorList>
            <person name="Coleine C."/>
            <person name="Stajich J.E."/>
            <person name="Selbmann L."/>
        </authorList>
    </citation>
    <scope>NUCLEOTIDE SEQUENCE [LARGE SCALE GENOMIC DNA]</scope>
    <source>
        <strain evidence="3 4">CCFEE 5792</strain>
    </source>
</reference>
<dbReference type="AlphaFoldDB" id="A0AAV9N618"/>
<evidence type="ECO:0000313" key="4">
    <source>
        <dbReference type="Proteomes" id="UP001358417"/>
    </source>
</evidence>
<dbReference type="PRINTS" id="PR00081">
    <property type="entry name" value="GDHRDH"/>
</dbReference>
<evidence type="ECO:0000256" key="1">
    <source>
        <dbReference type="ARBA" id="ARBA00006484"/>
    </source>
</evidence>
<dbReference type="Pfam" id="PF00106">
    <property type="entry name" value="adh_short"/>
    <property type="match status" value="1"/>
</dbReference>
<evidence type="ECO:0000313" key="3">
    <source>
        <dbReference type="EMBL" id="KAK5049019.1"/>
    </source>
</evidence>
<sequence>MSNQMDVAASLFTTKIHHDTYEYIQRVSTNFTGRRALVTGASKGIGQAIAVALARAGYSHLALLARGSVASTAEKARDAAQRSGKSPPEILELSADLVSATSIGDAASKLKAAFGNLDVLINNAGSSDPWSSFHDSDPDDWWRTWEVNVKGTYLVSRAFMPLLLQGQQKTLITVTSAGAWFTMTGASAYQGSKTAQVRLNNHLHEEYGKQGLIAMSIHPGGVKTDLSSLLPEELKSILLNDTPELSADTVVWLVSERREWLADRYVNCSWDMEELQAKKEEIVSKNLLKLSLSC</sequence>
<dbReference type="GO" id="GO:0016616">
    <property type="term" value="F:oxidoreductase activity, acting on the CH-OH group of donors, NAD or NADP as acceptor"/>
    <property type="evidence" value="ECO:0007669"/>
    <property type="project" value="TreeGrafter"/>
</dbReference>
<organism evidence="3 4">
    <name type="scientific">Exophiala bonariae</name>
    <dbReference type="NCBI Taxonomy" id="1690606"/>
    <lineage>
        <taxon>Eukaryota</taxon>
        <taxon>Fungi</taxon>
        <taxon>Dikarya</taxon>
        <taxon>Ascomycota</taxon>
        <taxon>Pezizomycotina</taxon>
        <taxon>Eurotiomycetes</taxon>
        <taxon>Chaetothyriomycetidae</taxon>
        <taxon>Chaetothyriales</taxon>
        <taxon>Herpotrichiellaceae</taxon>
        <taxon>Exophiala</taxon>
    </lineage>
</organism>
<protein>
    <submittedName>
        <fullName evidence="3">Uncharacterized protein</fullName>
    </submittedName>
</protein>
<keyword evidence="2" id="KW-0560">Oxidoreductase</keyword>
<dbReference type="SUPFAM" id="SSF51735">
    <property type="entry name" value="NAD(P)-binding Rossmann-fold domains"/>
    <property type="match status" value="1"/>
</dbReference>
<dbReference type="InterPro" id="IPR036291">
    <property type="entry name" value="NAD(P)-bd_dom_sf"/>
</dbReference>
<dbReference type="PANTHER" id="PTHR42760">
    <property type="entry name" value="SHORT-CHAIN DEHYDROGENASES/REDUCTASES FAMILY MEMBER"/>
    <property type="match status" value="1"/>
</dbReference>
<dbReference type="InterPro" id="IPR002347">
    <property type="entry name" value="SDR_fam"/>
</dbReference>
<keyword evidence="4" id="KW-1185">Reference proteome</keyword>
<dbReference type="PANTHER" id="PTHR42760:SF37">
    <property type="entry name" value="CLAVALDEHYDE DEHYDROGENASE"/>
    <property type="match status" value="1"/>
</dbReference>
<dbReference type="GeneID" id="89973618"/>
<proteinExistence type="inferred from homology"/>
<evidence type="ECO:0000256" key="2">
    <source>
        <dbReference type="ARBA" id="ARBA00023002"/>
    </source>
</evidence>
<dbReference type="Gene3D" id="3.40.50.720">
    <property type="entry name" value="NAD(P)-binding Rossmann-like Domain"/>
    <property type="match status" value="1"/>
</dbReference>
<name>A0AAV9N618_9EURO</name>
<gene>
    <name evidence="3" type="ORF">LTR84_005441</name>
</gene>